<gene>
    <name evidence="1" type="ORF">NCTC5908_01832</name>
</gene>
<evidence type="ECO:0000313" key="1">
    <source>
        <dbReference type="EMBL" id="SSZ30014.1"/>
    </source>
</evidence>
<dbReference type="Proteomes" id="UP000253728">
    <property type="component" value="Unassembled WGS sequence"/>
</dbReference>
<sequence length="101" mass="10682">MNGGQLFAETAKAKTTVDKGDENIQITPETATDGHTNYKVALKPSLTVGPKESGHPITINGNDGHITGLTNKDWTGTPTSGRAATEDQLSVVDKNSTIKYL</sequence>
<evidence type="ECO:0000313" key="2">
    <source>
        <dbReference type="Proteomes" id="UP000253728"/>
    </source>
</evidence>
<dbReference type="EMBL" id="UFSP01000003">
    <property type="protein sequence ID" value="SSZ30014.1"/>
    <property type="molecule type" value="Genomic_DNA"/>
</dbReference>
<protein>
    <submittedName>
        <fullName evidence="1">Uncharacterized protein</fullName>
    </submittedName>
</protein>
<reference evidence="1 2" key="1">
    <citation type="submission" date="2018-06" db="EMBL/GenBank/DDBJ databases">
        <authorList>
            <consortium name="Pathogen Informatics"/>
            <person name="Doyle S."/>
        </authorList>
    </citation>
    <scope>NUCLEOTIDE SEQUENCE [LARGE SCALE GENOMIC DNA]</scope>
    <source>
        <strain evidence="1 2">NCTC5908</strain>
    </source>
</reference>
<name>A0A336N8T0_AGGAP</name>
<dbReference type="AlphaFoldDB" id="A0A336N8T0"/>
<proteinExistence type="predicted"/>
<accession>A0A336N8T0</accession>
<organism evidence="1 2">
    <name type="scientific">Aggregatibacter aphrophilus</name>
    <name type="common">Haemophilus aphrophilus</name>
    <dbReference type="NCBI Taxonomy" id="732"/>
    <lineage>
        <taxon>Bacteria</taxon>
        <taxon>Pseudomonadati</taxon>
        <taxon>Pseudomonadota</taxon>
        <taxon>Gammaproteobacteria</taxon>
        <taxon>Pasteurellales</taxon>
        <taxon>Pasteurellaceae</taxon>
        <taxon>Aggregatibacter</taxon>
    </lineage>
</organism>